<dbReference type="OrthoDB" id="4772769at2"/>
<comment type="caution">
    <text evidence="1">The sequence shown here is derived from an EMBL/GenBank/DDBJ whole genome shotgun (WGS) entry which is preliminary data.</text>
</comment>
<gene>
    <name evidence="1" type="ORF">HMPREF0291_12164</name>
</gene>
<dbReference type="RefSeq" id="WP_005291451.1">
    <property type="nucleotide sequence ID" value="NZ_CM000961.1"/>
</dbReference>
<accession>D7WET1</accession>
<dbReference type="Proteomes" id="UP000004208">
    <property type="component" value="Unassembled WGS sequence"/>
</dbReference>
<keyword evidence="2" id="KW-1185">Reference proteome</keyword>
<dbReference type="STRING" id="585529.HMPREF0291_12164"/>
<dbReference type="EMBL" id="ACLJ02000003">
    <property type="protein sequence ID" value="EFK54506.1"/>
    <property type="molecule type" value="Genomic_DNA"/>
</dbReference>
<dbReference type="InterPro" id="IPR053847">
    <property type="entry name" value="DUF6928"/>
</dbReference>
<name>D7WET1_9CORY</name>
<dbReference type="AlphaFoldDB" id="D7WET1"/>
<proteinExistence type="predicted"/>
<protein>
    <submittedName>
        <fullName evidence="1">Uncharacterized protein</fullName>
    </submittedName>
</protein>
<organism evidence="1 2">
    <name type="scientific">Corynebacterium genitalium ATCC 33030</name>
    <dbReference type="NCBI Taxonomy" id="585529"/>
    <lineage>
        <taxon>Bacteria</taxon>
        <taxon>Bacillati</taxon>
        <taxon>Actinomycetota</taxon>
        <taxon>Actinomycetes</taxon>
        <taxon>Mycobacteriales</taxon>
        <taxon>Corynebacteriaceae</taxon>
        <taxon>Corynebacterium</taxon>
    </lineage>
</organism>
<dbReference type="Pfam" id="PF21997">
    <property type="entry name" value="DUF6928"/>
    <property type="match status" value="1"/>
</dbReference>
<dbReference type="eggNOG" id="ENOG5031CVH">
    <property type="taxonomic scope" value="Bacteria"/>
</dbReference>
<evidence type="ECO:0000313" key="2">
    <source>
        <dbReference type="Proteomes" id="UP000004208"/>
    </source>
</evidence>
<sequence>MSYPAAVTIWYVNAADPAAVLNSEPKADRGFGRKLLAQLNPAWPITPIGQFPLNRSSKASRDEFYIAGYPGVAVLQTFLPHCAKLSEIPAHLRRAVPAADVFVIAEGVGADGAGYAGYAHFSGDTLKRSLCGTRRELVEDSGIPEWFEADFWAGKTTEQLGGITLPFEPADLAATAQRELLGVDISPSGPDVNVVAYAVDGRPEPKIEPRSPGPKNVNQVAAKFAEPANAYDDYEEPEEDGGTEFAEFADASAAAARRVSRGLTRRFRNLKETLQEKLRHSDRG</sequence>
<reference evidence="1" key="1">
    <citation type="submission" date="2010-06" db="EMBL/GenBank/DDBJ databases">
        <authorList>
            <person name="Muzny D."/>
            <person name="Qin X."/>
            <person name="Buhay C."/>
            <person name="Dugan-Rocha S."/>
            <person name="Ding Y."/>
            <person name="Chen G."/>
            <person name="Hawes A."/>
            <person name="Holder M."/>
            <person name="Jhangiani S."/>
            <person name="Johnson A."/>
            <person name="Khan Z."/>
            <person name="Li Z."/>
            <person name="Liu W."/>
            <person name="Liu X."/>
            <person name="Perez L."/>
            <person name="Shen H."/>
            <person name="Wang Q."/>
            <person name="Watt J."/>
            <person name="Xi L."/>
            <person name="Xin Y."/>
            <person name="Zhou J."/>
            <person name="Deng J."/>
            <person name="Jiang H."/>
            <person name="Liu Y."/>
            <person name="Qu J."/>
            <person name="Song X.-Z."/>
            <person name="Zhang L."/>
            <person name="Villasana D."/>
            <person name="Johnson A."/>
            <person name="Liu J."/>
            <person name="Liyanage D."/>
            <person name="Lorensuhewa L."/>
            <person name="Robinson T."/>
            <person name="Song A."/>
            <person name="Song B.-B."/>
            <person name="Dinh H."/>
            <person name="Thornton R."/>
            <person name="Coyle M."/>
            <person name="Francisco L."/>
            <person name="Jackson L."/>
            <person name="Javaid M."/>
            <person name="Korchina V."/>
            <person name="Kovar C."/>
            <person name="Mata R."/>
            <person name="Mathew T."/>
            <person name="Ngo R."/>
            <person name="Nguyen L."/>
            <person name="Nguyen N."/>
            <person name="Okwuonu G."/>
            <person name="Ongeri F."/>
            <person name="Pham C."/>
            <person name="Simmons D."/>
            <person name="Wilczek-Boney K."/>
            <person name="Hale W."/>
            <person name="Jakkamsetti A."/>
            <person name="Pham P."/>
            <person name="Ruth R."/>
            <person name="San Lucas F."/>
            <person name="Warren J."/>
            <person name="Zhang J."/>
            <person name="Zhao Z."/>
            <person name="Zhou C."/>
            <person name="Zhu D."/>
            <person name="Lee S."/>
            <person name="Bess C."/>
            <person name="Blankenburg K."/>
            <person name="Forbes L."/>
            <person name="Fu Q."/>
            <person name="Gubbala S."/>
            <person name="Hirani K."/>
            <person name="Jayaseelan J.C."/>
            <person name="Lara F."/>
            <person name="Munidasa M."/>
            <person name="Palculict T."/>
            <person name="Patil S."/>
            <person name="Pu L.-L."/>
            <person name="Saada N."/>
            <person name="Tang L."/>
            <person name="Weissenberger G."/>
            <person name="Zhu Y."/>
            <person name="Hemphill L."/>
            <person name="Shang Y."/>
            <person name="Youmans B."/>
            <person name="Ayvaz T."/>
            <person name="Ross M."/>
            <person name="Santibanez J."/>
            <person name="Aqrawi P."/>
            <person name="Gross S."/>
            <person name="Joshi V."/>
            <person name="Fowler G."/>
            <person name="Nazareth L."/>
            <person name="Reid J."/>
            <person name="Worley K."/>
            <person name="Petrosino J."/>
            <person name="Highlander S."/>
            <person name="Gibbs R."/>
        </authorList>
    </citation>
    <scope>NUCLEOTIDE SEQUENCE [LARGE SCALE GENOMIC DNA]</scope>
    <source>
        <strain evidence="1">ATCC 33030</strain>
    </source>
</reference>
<evidence type="ECO:0000313" key="1">
    <source>
        <dbReference type="EMBL" id="EFK54506.1"/>
    </source>
</evidence>
<dbReference type="HOGENOM" id="CLU_062995_0_0_11"/>